<proteinExistence type="predicted"/>
<dbReference type="EMBL" id="JAPDRK010000022">
    <property type="protein sequence ID" value="KAJ9603343.1"/>
    <property type="molecule type" value="Genomic_DNA"/>
</dbReference>
<organism evidence="3 4">
    <name type="scientific">Cladophialophora chaetospira</name>
    <dbReference type="NCBI Taxonomy" id="386627"/>
    <lineage>
        <taxon>Eukaryota</taxon>
        <taxon>Fungi</taxon>
        <taxon>Dikarya</taxon>
        <taxon>Ascomycota</taxon>
        <taxon>Pezizomycotina</taxon>
        <taxon>Eurotiomycetes</taxon>
        <taxon>Chaetothyriomycetidae</taxon>
        <taxon>Chaetothyriales</taxon>
        <taxon>Herpotrichiellaceae</taxon>
        <taxon>Cladophialophora</taxon>
    </lineage>
</organism>
<feature type="region of interest" description="Disordered" evidence="1">
    <location>
        <begin position="72"/>
        <end position="133"/>
    </location>
</feature>
<dbReference type="AlphaFoldDB" id="A0AA38WY70"/>
<name>A0AA38WY70_9EURO</name>
<feature type="signal peptide" evidence="2">
    <location>
        <begin position="1"/>
        <end position="20"/>
    </location>
</feature>
<accession>A0AA38WY70</accession>
<comment type="caution">
    <text evidence="3">The sequence shown here is derived from an EMBL/GenBank/DDBJ whole genome shotgun (WGS) entry which is preliminary data.</text>
</comment>
<gene>
    <name evidence="3" type="ORF">H2200_012121</name>
</gene>
<feature type="non-terminal residue" evidence="3">
    <location>
        <position position="1"/>
    </location>
</feature>
<feature type="chain" id="PRO_5041241012" evidence="2">
    <location>
        <begin position="21"/>
        <end position="185"/>
    </location>
</feature>
<feature type="compositionally biased region" description="Low complexity" evidence="1">
    <location>
        <begin position="74"/>
        <end position="133"/>
    </location>
</feature>
<evidence type="ECO:0000313" key="4">
    <source>
        <dbReference type="Proteomes" id="UP001172673"/>
    </source>
</evidence>
<evidence type="ECO:0000256" key="2">
    <source>
        <dbReference type="SAM" id="SignalP"/>
    </source>
</evidence>
<evidence type="ECO:0000256" key="1">
    <source>
        <dbReference type="SAM" id="MobiDB-lite"/>
    </source>
</evidence>
<protein>
    <submittedName>
        <fullName evidence="3">Uncharacterized protein</fullName>
    </submittedName>
</protein>
<sequence length="185" mass="19299">MAIFKAILLFFLAAAHCSFALFVEERGSNVCSSGIYGELAPILAQYQIAQQFCSAAYPVSCTPRLAKRRPATLTTTTTTTTKTTKPSAPTTTKSTTTTKPSSTTTAKSPTSTAKSPTTTTKSPTSTTKSSTTTAVDAKSSAWSKCRQQPGNVISTLCSCIEVPTACKSSTTKTTTTSSTSTTTTT</sequence>
<keyword evidence="2" id="KW-0732">Signal</keyword>
<dbReference type="Proteomes" id="UP001172673">
    <property type="component" value="Unassembled WGS sequence"/>
</dbReference>
<reference evidence="3" key="1">
    <citation type="submission" date="2022-10" db="EMBL/GenBank/DDBJ databases">
        <title>Culturing micro-colonial fungi from biological soil crusts in the Mojave desert and describing Neophaeococcomyces mojavensis, and introducing the new genera and species Taxawa tesnikishii.</title>
        <authorList>
            <person name="Kurbessoian T."/>
            <person name="Stajich J.E."/>
        </authorList>
    </citation>
    <scope>NUCLEOTIDE SEQUENCE</scope>
    <source>
        <strain evidence="3">TK_41</strain>
    </source>
</reference>
<evidence type="ECO:0000313" key="3">
    <source>
        <dbReference type="EMBL" id="KAJ9603343.1"/>
    </source>
</evidence>
<keyword evidence="4" id="KW-1185">Reference proteome</keyword>